<feature type="transmembrane region" description="Helical" evidence="10">
    <location>
        <begin position="97"/>
        <end position="118"/>
    </location>
</feature>
<dbReference type="InterPro" id="IPR041714">
    <property type="entry name" value="VKOR_Actinobacteria"/>
</dbReference>
<feature type="domain" description="Vitamin K epoxide reductase" evidence="11">
    <location>
        <begin position="8"/>
        <end position="149"/>
    </location>
</feature>
<evidence type="ECO:0000256" key="9">
    <source>
        <dbReference type="ARBA" id="ARBA00023284"/>
    </source>
</evidence>
<keyword evidence="4" id="KW-0874">Quinone</keyword>
<dbReference type="InterPro" id="IPR012932">
    <property type="entry name" value="VKOR"/>
</dbReference>
<feature type="transmembrane region" description="Helical" evidence="10">
    <location>
        <begin position="72"/>
        <end position="90"/>
    </location>
</feature>
<accession>A0A371NS00</accession>
<comment type="similarity">
    <text evidence="2">Belongs to the VKOR family.</text>
</comment>
<dbReference type="EMBL" id="QUAB01000046">
    <property type="protein sequence ID" value="REJ04537.1"/>
    <property type="molecule type" value="Genomic_DNA"/>
</dbReference>
<evidence type="ECO:0000259" key="11">
    <source>
        <dbReference type="SMART" id="SM00756"/>
    </source>
</evidence>
<evidence type="ECO:0000256" key="6">
    <source>
        <dbReference type="ARBA" id="ARBA00023002"/>
    </source>
</evidence>
<keyword evidence="6" id="KW-0560">Oxidoreductase</keyword>
<evidence type="ECO:0000256" key="7">
    <source>
        <dbReference type="ARBA" id="ARBA00023136"/>
    </source>
</evidence>
<evidence type="ECO:0000256" key="8">
    <source>
        <dbReference type="ARBA" id="ARBA00023157"/>
    </source>
</evidence>
<name>A0A371NS00_9MICO</name>
<keyword evidence="5 10" id="KW-1133">Transmembrane helix</keyword>
<sequence length="204" mass="22525">MTEQRTRYTGYGIWLIIASVVGWWAAFQLTVEKIVLAENPEADLSCDVSIMLQCGKNLDSWQGSVFGFPNPIIGLTGWMAVLVMGVAVVAGIRFPRWWWGLFGLGIAGAFVFICWLMYQSIYNLHTLCPWCMVTWSVVIPTFLATLVHLLRNGTLTRSAGAQERAGRLMVWVPLATIVAYAIVIAMAQLAGLDFLGEMSGILFG</sequence>
<keyword evidence="13" id="KW-1185">Reference proteome</keyword>
<evidence type="ECO:0000313" key="12">
    <source>
        <dbReference type="EMBL" id="REJ04537.1"/>
    </source>
</evidence>
<feature type="transmembrane region" description="Helical" evidence="10">
    <location>
        <begin position="124"/>
        <end position="147"/>
    </location>
</feature>
<comment type="caution">
    <text evidence="12">The sequence shown here is derived from an EMBL/GenBank/DDBJ whole genome shotgun (WGS) entry which is preliminary data.</text>
</comment>
<keyword evidence="7 10" id="KW-0472">Membrane</keyword>
<evidence type="ECO:0000256" key="4">
    <source>
        <dbReference type="ARBA" id="ARBA00022719"/>
    </source>
</evidence>
<evidence type="ECO:0000256" key="5">
    <source>
        <dbReference type="ARBA" id="ARBA00022989"/>
    </source>
</evidence>
<dbReference type="InterPro" id="IPR038354">
    <property type="entry name" value="VKOR_sf"/>
</dbReference>
<dbReference type="AlphaFoldDB" id="A0A371NS00"/>
<dbReference type="OrthoDB" id="9783799at2"/>
<comment type="subcellular location">
    <subcellularLocation>
        <location evidence="1">Membrane</location>
        <topology evidence="1">Multi-pass membrane protein</topology>
    </subcellularLocation>
</comment>
<dbReference type="GO" id="GO:0016491">
    <property type="term" value="F:oxidoreductase activity"/>
    <property type="evidence" value="ECO:0007669"/>
    <property type="project" value="UniProtKB-KW"/>
</dbReference>
<dbReference type="Pfam" id="PF07884">
    <property type="entry name" value="VKOR"/>
    <property type="match status" value="1"/>
</dbReference>
<reference evidence="12 13" key="1">
    <citation type="submission" date="2018-08" db="EMBL/GenBank/DDBJ databases">
        <title>Isolation, diversity and antifungal activity of Actinobacteria from cow dung.</title>
        <authorList>
            <person name="Ling L."/>
        </authorList>
    </citation>
    <scope>NUCLEOTIDE SEQUENCE [LARGE SCALE GENOMIC DNA]</scope>
    <source>
        <strain evidence="12 13">NEAU-LLE</strain>
    </source>
</reference>
<dbReference type="Gene3D" id="1.20.1440.130">
    <property type="entry name" value="VKOR domain"/>
    <property type="match status" value="1"/>
</dbReference>
<dbReference type="RefSeq" id="WP_116242935.1">
    <property type="nucleotide sequence ID" value="NZ_QUAB01000046.1"/>
</dbReference>
<gene>
    <name evidence="12" type="ORF">DY023_13915</name>
</gene>
<evidence type="ECO:0000256" key="10">
    <source>
        <dbReference type="SAM" id="Phobius"/>
    </source>
</evidence>
<keyword evidence="9" id="KW-0676">Redox-active center</keyword>
<evidence type="ECO:0000256" key="1">
    <source>
        <dbReference type="ARBA" id="ARBA00004141"/>
    </source>
</evidence>
<dbReference type="GO" id="GO:0048038">
    <property type="term" value="F:quinone binding"/>
    <property type="evidence" value="ECO:0007669"/>
    <property type="project" value="UniProtKB-KW"/>
</dbReference>
<dbReference type="Proteomes" id="UP000262172">
    <property type="component" value="Unassembled WGS sequence"/>
</dbReference>
<keyword evidence="3 10" id="KW-0812">Transmembrane</keyword>
<protein>
    <recommendedName>
        <fullName evidence="11">Vitamin K epoxide reductase domain-containing protein</fullName>
    </recommendedName>
</protein>
<dbReference type="GO" id="GO:0016020">
    <property type="term" value="C:membrane"/>
    <property type="evidence" value="ECO:0007669"/>
    <property type="project" value="UniProtKB-SubCell"/>
</dbReference>
<evidence type="ECO:0000313" key="13">
    <source>
        <dbReference type="Proteomes" id="UP000262172"/>
    </source>
</evidence>
<evidence type="ECO:0000256" key="2">
    <source>
        <dbReference type="ARBA" id="ARBA00006214"/>
    </source>
</evidence>
<proteinExistence type="inferred from homology"/>
<feature type="transmembrane region" description="Helical" evidence="10">
    <location>
        <begin position="168"/>
        <end position="190"/>
    </location>
</feature>
<evidence type="ECO:0000256" key="3">
    <source>
        <dbReference type="ARBA" id="ARBA00022692"/>
    </source>
</evidence>
<dbReference type="SMART" id="SM00756">
    <property type="entry name" value="VKc"/>
    <property type="match status" value="1"/>
</dbReference>
<feature type="transmembrane region" description="Helical" evidence="10">
    <location>
        <begin position="12"/>
        <end position="31"/>
    </location>
</feature>
<organism evidence="12 13">
    <name type="scientific">Microbacterium bovistercoris</name>
    <dbReference type="NCBI Taxonomy" id="2293570"/>
    <lineage>
        <taxon>Bacteria</taxon>
        <taxon>Bacillati</taxon>
        <taxon>Actinomycetota</taxon>
        <taxon>Actinomycetes</taxon>
        <taxon>Micrococcales</taxon>
        <taxon>Microbacteriaceae</taxon>
        <taxon>Microbacterium</taxon>
    </lineage>
</organism>
<keyword evidence="8" id="KW-1015">Disulfide bond</keyword>
<dbReference type="CDD" id="cd12922">
    <property type="entry name" value="VKOR_5"/>
    <property type="match status" value="1"/>
</dbReference>